<comment type="caution">
    <text evidence="1">The sequence shown here is derived from an EMBL/GenBank/DDBJ whole genome shotgun (WGS) entry which is preliminary data.</text>
</comment>
<dbReference type="Proteomes" id="UP000556329">
    <property type="component" value="Unassembled WGS sequence"/>
</dbReference>
<protein>
    <submittedName>
        <fullName evidence="1">Uncharacterized protein</fullName>
    </submittedName>
</protein>
<name>A0A841PES7_9HYPH</name>
<organism evidence="1 2">
    <name type="scientific">Mesorhizobium sangaii</name>
    <dbReference type="NCBI Taxonomy" id="505389"/>
    <lineage>
        <taxon>Bacteria</taxon>
        <taxon>Pseudomonadati</taxon>
        <taxon>Pseudomonadota</taxon>
        <taxon>Alphaproteobacteria</taxon>
        <taxon>Hyphomicrobiales</taxon>
        <taxon>Phyllobacteriaceae</taxon>
        <taxon>Mesorhizobium</taxon>
    </lineage>
</organism>
<gene>
    <name evidence="1" type="ORF">HNQ71_006533</name>
</gene>
<dbReference type="EMBL" id="JACHEF010000010">
    <property type="protein sequence ID" value="MBB6413824.1"/>
    <property type="molecule type" value="Genomic_DNA"/>
</dbReference>
<proteinExistence type="predicted"/>
<keyword evidence="2" id="KW-1185">Reference proteome</keyword>
<accession>A0A841PES7</accession>
<evidence type="ECO:0000313" key="1">
    <source>
        <dbReference type="EMBL" id="MBB6413824.1"/>
    </source>
</evidence>
<dbReference type="AlphaFoldDB" id="A0A841PES7"/>
<sequence>MRIMKRCFLDPMCDGRSSRCKRGAVDEEWFVALGPNAKDVLDCGGNDTDDRRGGFHRMRRAKPAERQPWPAKGPFEAKVGNGRDLRIAIGVGPFEDAANKAIVAL</sequence>
<reference evidence="1 2" key="1">
    <citation type="submission" date="2020-08" db="EMBL/GenBank/DDBJ databases">
        <title>Genomic Encyclopedia of Type Strains, Phase IV (KMG-IV): sequencing the most valuable type-strain genomes for metagenomic binning, comparative biology and taxonomic classification.</title>
        <authorList>
            <person name="Goeker M."/>
        </authorList>
    </citation>
    <scope>NUCLEOTIDE SEQUENCE [LARGE SCALE GENOMIC DNA]</scope>
    <source>
        <strain evidence="1 2">DSM 100039</strain>
    </source>
</reference>
<evidence type="ECO:0000313" key="2">
    <source>
        <dbReference type="Proteomes" id="UP000556329"/>
    </source>
</evidence>